<dbReference type="SUPFAM" id="SSF51569">
    <property type="entry name" value="Aldolase"/>
    <property type="match status" value="1"/>
</dbReference>
<evidence type="ECO:0000313" key="2">
    <source>
        <dbReference type="Proteomes" id="UP000594262"/>
    </source>
</evidence>
<dbReference type="EnsemblMetazoa" id="CLYHEMT000794.1">
    <property type="protein sequence ID" value="CLYHEMP000794.1"/>
    <property type="gene ID" value="CLYHEMG000794"/>
</dbReference>
<dbReference type="Gene3D" id="3.20.20.70">
    <property type="entry name" value="Aldolase class I"/>
    <property type="match status" value="1"/>
</dbReference>
<proteinExistence type="predicted"/>
<organism evidence="1 2">
    <name type="scientific">Clytia hemisphaerica</name>
    <dbReference type="NCBI Taxonomy" id="252671"/>
    <lineage>
        <taxon>Eukaryota</taxon>
        <taxon>Metazoa</taxon>
        <taxon>Cnidaria</taxon>
        <taxon>Hydrozoa</taxon>
        <taxon>Hydroidolina</taxon>
        <taxon>Leptothecata</taxon>
        <taxon>Obeliida</taxon>
        <taxon>Clytiidae</taxon>
        <taxon>Clytia</taxon>
    </lineage>
</organism>
<keyword evidence="2" id="KW-1185">Reference proteome</keyword>
<dbReference type="InterPro" id="IPR013785">
    <property type="entry name" value="Aldolase_TIM"/>
</dbReference>
<dbReference type="Proteomes" id="UP000594262">
    <property type="component" value="Unplaced"/>
</dbReference>
<dbReference type="AlphaFoldDB" id="A0A7M5WQ72"/>
<name>A0A7M5WQ72_9CNID</name>
<dbReference type="RefSeq" id="XP_066921946.1">
    <property type="nucleotide sequence ID" value="XM_067065845.1"/>
</dbReference>
<evidence type="ECO:0000313" key="1">
    <source>
        <dbReference type="EnsemblMetazoa" id="CLYHEMP000794.1"/>
    </source>
</evidence>
<dbReference type="RefSeq" id="XP_066921945.1">
    <property type="nucleotide sequence ID" value="XM_067065844.1"/>
</dbReference>
<dbReference type="OrthoDB" id="5952569at2759"/>
<reference evidence="1" key="1">
    <citation type="submission" date="2021-01" db="UniProtKB">
        <authorList>
            <consortium name="EnsemblMetazoa"/>
        </authorList>
    </citation>
    <scope>IDENTIFICATION</scope>
</reference>
<dbReference type="GeneID" id="136809325"/>
<accession>A0A7M5WQ72</accession>
<sequence>MNVLEATRRYMGLKHELEPKFQKLRDLKLFVLDNSIRESTVGALRGHTLENKFDIFNQTKKLSFQHNIVGAFSRMRRVDDKFVEDIVASGEDMTNKYAFSEFYDWDFKKNRPADTIPIGLLKCKELKIPNVIMEVDLSNLPEDTEFGHAARCKLFEERFAWIKENLTHDKRILINLRDLPTAIIKCTTRAFQTIEFLSKYRPQIFAIITEEPSGKYFPEELGNMSKACTEMMRSHGYTGHFLVHVHQQWGMHNAGVLECLANGATGIWCSVSEVGAAMGHASSILTIMNLIRLGNKYVEQTYNCKHLREAAQVITQVVTGGKAHPMTPVYGDRALDQVFGAGGMGSGDKVFDLAGFFDEEVPMRITTLASEQMIVTRLTRLFGKHPTFTLNMAKEMKKQMLEDHRHRKEEYHSPVGLATLFDKAGGVKTQAMLDVLAEWEGSSLHIKGLLDEIHETWTEWDVKDHVQDDKMSFRNFYDGFLQQYFGCYTCPENEKAITAVMNVDDDDCSISWDEFSIFLKWAGKEYPKTETAEELLEIAFSKGIIPSMQEELKKASS</sequence>
<protein>
    <submittedName>
        <fullName evidence="1">Uncharacterized protein</fullName>
    </submittedName>
</protein>